<feature type="region of interest" description="Disordered" evidence="3">
    <location>
        <begin position="444"/>
        <end position="484"/>
    </location>
</feature>
<dbReference type="GO" id="GO:0007165">
    <property type="term" value="P:signal transduction"/>
    <property type="evidence" value="ECO:0007669"/>
    <property type="project" value="InterPro"/>
</dbReference>
<dbReference type="Pfam" id="PF00620">
    <property type="entry name" value="RhoGAP"/>
    <property type="match status" value="1"/>
</dbReference>
<dbReference type="InterPro" id="IPR000198">
    <property type="entry name" value="RhoGAP_dom"/>
</dbReference>
<feature type="compositionally biased region" description="Basic and acidic residues" evidence="3">
    <location>
        <begin position="700"/>
        <end position="710"/>
    </location>
</feature>
<dbReference type="Ensembl" id="ENSGMOT00000033849.1">
    <property type="protein sequence ID" value="ENSGMOP00000042305.1"/>
    <property type="gene ID" value="ENSGMOG00000023698.1"/>
</dbReference>
<sequence>MLEDIWVYSFDDDDDDEDDEEAGGDVDLRVTLVLAWAPTYCIVSFCSPGVKERWRATLHRKIIEARATSGVTAPTPHALMKVLSGTVTNKTLTGVGMEPFIEFQSEADLKQPAPGKPPAILEDRLTQPIENAGKWNIIRRVMKGLSRQELDSGAQLFGQPLSKICPDKCSLPKPLTDMLVLLRSKAPSTEGVFRKPGNTRVTRELREQLDAGQEVDLEGLPVVLLVALLKCFLKELPGSLLVSDLYVPWVKALDADEGRQRSSQIKRVLGQLPVHNRLLLQQLLSVLHHVLEQSDTNKMDAHNLAVCTAPTLLQLNATPLEEQKERLEKVTELTQYLIEHSCELLGENVLRPLGDTEEDNSDALSSQLHDSAYDSTDPEAEADLAEGAGSVAGSSRSLPCFTTSPASSLPSCSSEAFAKPTFNRRCSEPILKALRPPWEATPRAGLSGLARSQDDCSLESRGGYEQHPLKKQISDDSVSIRTPADPAAPALVEGVAPLWKDLHSSTGSIESAASNQSEGSVFSNSPPPSPTCQRKWSSIRQPRWGATPRTDGGPVPDSEGKRRTQSMKLGGKDCGKTLKKAAGFSFRKNSLKAAHEAPRDTAFTCGTLRKDSQPGSLRRPRPLSAIEVFQLTCHPPSYEQAVQSAGPPTAPHRPPLTVQDAQREQVWRAPRRPASMSDDFLSSSPVNRYADCFPSAPAAEEVRDEAGERRRPFRQRATSESAYRARLLAAAQSCSQPAFEEYSYAKESYI</sequence>
<evidence type="ECO:0000313" key="6">
    <source>
        <dbReference type="Proteomes" id="UP000694546"/>
    </source>
</evidence>
<evidence type="ECO:0000256" key="1">
    <source>
        <dbReference type="ARBA" id="ARBA00022468"/>
    </source>
</evidence>
<reference evidence="5" key="2">
    <citation type="submission" date="2025-09" db="UniProtKB">
        <authorList>
            <consortium name="Ensembl"/>
        </authorList>
    </citation>
    <scope>IDENTIFICATION</scope>
</reference>
<feature type="domain" description="Rho-GAP" evidence="4">
    <location>
        <begin position="159"/>
        <end position="345"/>
    </location>
</feature>
<dbReference type="CDD" id="cd04402">
    <property type="entry name" value="RhoGAP_ARHGAP20"/>
    <property type="match status" value="1"/>
</dbReference>
<dbReference type="InterPro" id="IPR047886">
    <property type="entry name" value="ARHGAP20-like_RhoGAP"/>
</dbReference>
<keyword evidence="2" id="KW-0597">Phosphoprotein</keyword>
<dbReference type="AlphaFoldDB" id="A0A8C5B867"/>
<evidence type="ECO:0000256" key="2">
    <source>
        <dbReference type="ARBA" id="ARBA00022553"/>
    </source>
</evidence>
<keyword evidence="6" id="KW-1185">Reference proteome</keyword>
<accession>A0A8C5B867</accession>
<reference evidence="5" key="1">
    <citation type="submission" date="2025-08" db="UniProtKB">
        <authorList>
            <consortium name="Ensembl"/>
        </authorList>
    </citation>
    <scope>IDENTIFICATION</scope>
</reference>
<feature type="region of interest" description="Disordered" evidence="3">
    <location>
        <begin position="697"/>
        <end position="718"/>
    </location>
</feature>
<proteinExistence type="predicted"/>
<dbReference type="PANTHER" id="PTHR23179">
    <property type="entry name" value="T-CELL ACTIVATION RHO GTPASE ACTIVATING PROTEIN-RELATED"/>
    <property type="match status" value="1"/>
</dbReference>
<dbReference type="Gene3D" id="1.10.555.10">
    <property type="entry name" value="Rho GTPase activation protein"/>
    <property type="match status" value="1"/>
</dbReference>
<dbReference type="PANTHER" id="PTHR23179:SF26">
    <property type="entry name" value="T-CELL ACTIVATION RHO GTPASE-ACTIVATING PROTEIN"/>
    <property type="match status" value="1"/>
</dbReference>
<dbReference type="OMA" id="QIRIECT"/>
<dbReference type="PROSITE" id="PS50238">
    <property type="entry name" value="RHOGAP"/>
    <property type="match status" value="1"/>
</dbReference>
<dbReference type="InterPro" id="IPR008936">
    <property type="entry name" value="Rho_GTPase_activation_prot"/>
</dbReference>
<organism evidence="5 6">
    <name type="scientific">Gadus morhua</name>
    <name type="common">Atlantic cod</name>
    <dbReference type="NCBI Taxonomy" id="8049"/>
    <lineage>
        <taxon>Eukaryota</taxon>
        <taxon>Metazoa</taxon>
        <taxon>Chordata</taxon>
        <taxon>Craniata</taxon>
        <taxon>Vertebrata</taxon>
        <taxon>Euteleostomi</taxon>
        <taxon>Actinopterygii</taxon>
        <taxon>Neopterygii</taxon>
        <taxon>Teleostei</taxon>
        <taxon>Neoteleostei</taxon>
        <taxon>Acanthomorphata</taxon>
        <taxon>Zeiogadaria</taxon>
        <taxon>Gadariae</taxon>
        <taxon>Gadiformes</taxon>
        <taxon>Gadoidei</taxon>
        <taxon>Gadidae</taxon>
        <taxon>Gadus</taxon>
    </lineage>
</organism>
<feature type="compositionally biased region" description="Polar residues" evidence="3">
    <location>
        <begin position="507"/>
        <end position="524"/>
    </location>
</feature>
<feature type="compositionally biased region" description="Basic and acidic residues" evidence="3">
    <location>
        <begin position="462"/>
        <end position="474"/>
    </location>
</feature>
<keyword evidence="1" id="KW-0343">GTPase activation</keyword>
<dbReference type="Proteomes" id="UP000694546">
    <property type="component" value="Chromosome 21"/>
</dbReference>
<evidence type="ECO:0000313" key="5">
    <source>
        <dbReference type="Ensembl" id="ENSGMOP00000042305.1"/>
    </source>
</evidence>
<evidence type="ECO:0000256" key="3">
    <source>
        <dbReference type="SAM" id="MobiDB-lite"/>
    </source>
</evidence>
<dbReference type="SMART" id="SM00324">
    <property type="entry name" value="RhoGAP"/>
    <property type="match status" value="1"/>
</dbReference>
<feature type="region of interest" description="Disordered" evidence="3">
    <location>
        <begin position="507"/>
        <end position="574"/>
    </location>
</feature>
<evidence type="ECO:0000259" key="4">
    <source>
        <dbReference type="PROSITE" id="PS50238"/>
    </source>
</evidence>
<dbReference type="GeneTree" id="ENSGT00940000157993"/>
<feature type="compositionally biased region" description="Polar residues" evidence="3">
    <location>
        <begin position="531"/>
        <end position="540"/>
    </location>
</feature>
<protein>
    <recommendedName>
        <fullName evidence="4">Rho-GAP domain-containing protein</fullName>
    </recommendedName>
</protein>
<dbReference type="GO" id="GO:0005096">
    <property type="term" value="F:GTPase activator activity"/>
    <property type="evidence" value="ECO:0007669"/>
    <property type="project" value="UniProtKB-KW"/>
</dbReference>
<dbReference type="SUPFAM" id="SSF48350">
    <property type="entry name" value="GTPase activation domain, GAP"/>
    <property type="match status" value="1"/>
</dbReference>
<name>A0A8C5B867_GADMO</name>
<feature type="region of interest" description="Disordered" evidence="3">
    <location>
        <begin position="369"/>
        <end position="397"/>
    </location>
</feature>
<dbReference type="GO" id="GO:0035023">
    <property type="term" value="P:regulation of Rho protein signal transduction"/>
    <property type="evidence" value="ECO:0007669"/>
    <property type="project" value="InterPro"/>
</dbReference>